<comment type="caution">
    <text evidence="1">The sequence shown here is derived from an EMBL/GenBank/DDBJ whole genome shotgun (WGS) entry which is preliminary data.</text>
</comment>
<dbReference type="EMBL" id="VSWD01000001">
    <property type="protein sequence ID" value="KAK3108750.1"/>
    <property type="molecule type" value="Genomic_DNA"/>
</dbReference>
<evidence type="ECO:0000313" key="2">
    <source>
        <dbReference type="Proteomes" id="UP001186944"/>
    </source>
</evidence>
<sequence>MMLKYCPKKQHFSYEGMVARTQLAALDHNNGTERDQAVVQKGERAGELMYKQVFPKCSKRWVLKPIYVKKNFNFRKDLMSRTVEVRKKKKSLCRQYRNRIFQKTFQQHQSQVETRPLKVIAQE</sequence>
<name>A0AA88YX34_PINIB</name>
<evidence type="ECO:0000313" key="1">
    <source>
        <dbReference type="EMBL" id="KAK3108750.1"/>
    </source>
</evidence>
<dbReference type="AlphaFoldDB" id="A0AA88YX34"/>
<proteinExistence type="predicted"/>
<organism evidence="1 2">
    <name type="scientific">Pinctada imbricata</name>
    <name type="common">Atlantic pearl-oyster</name>
    <name type="synonym">Pinctada martensii</name>
    <dbReference type="NCBI Taxonomy" id="66713"/>
    <lineage>
        <taxon>Eukaryota</taxon>
        <taxon>Metazoa</taxon>
        <taxon>Spiralia</taxon>
        <taxon>Lophotrochozoa</taxon>
        <taxon>Mollusca</taxon>
        <taxon>Bivalvia</taxon>
        <taxon>Autobranchia</taxon>
        <taxon>Pteriomorphia</taxon>
        <taxon>Pterioida</taxon>
        <taxon>Pterioidea</taxon>
        <taxon>Pteriidae</taxon>
        <taxon>Pinctada</taxon>
    </lineage>
</organism>
<gene>
    <name evidence="1" type="ORF">FSP39_014807</name>
</gene>
<reference evidence="1" key="1">
    <citation type="submission" date="2019-08" db="EMBL/GenBank/DDBJ databases">
        <title>The improved chromosome-level genome for the pearl oyster Pinctada fucata martensii using PacBio sequencing and Hi-C.</title>
        <authorList>
            <person name="Zheng Z."/>
        </authorList>
    </citation>
    <scope>NUCLEOTIDE SEQUENCE</scope>
    <source>
        <strain evidence="1">ZZ-2019</strain>
        <tissue evidence="1">Adductor muscle</tissue>
    </source>
</reference>
<dbReference type="Proteomes" id="UP001186944">
    <property type="component" value="Unassembled WGS sequence"/>
</dbReference>
<accession>A0AA88YX34</accession>
<protein>
    <submittedName>
        <fullName evidence="1">Uncharacterized protein</fullName>
    </submittedName>
</protein>
<keyword evidence="2" id="KW-1185">Reference proteome</keyword>